<sequence length="225" mass="25324">MRLQLETETSRLLFILLLTDLAFLFLHVLGKTNILTSAMFELETNGGYAEIFQYIKEFWIAGLLTVLFAARRKGCYLAWTCLFAYLLADDSLQIHERVGEYLTQALALEPAFNLRAVDLGELLVIASAGGLLFLAIGSTYFSGDKEVRRFTNRLFVLILLFAGCGVLFDMTAFMITWGHPLWDFMQNGGELVIMSLMLWYVFAQRPGPGESPAAQHPDQHTTQPP</sequence>
<keyword evidence="1" id="KW-0472">Membrane</keyword>
<keyword evidence="1" id="KW-1133">Transmembrane helix</keyword>
<dbReference type="EMBL" id="JACNLK010000084">
    <property type="protein sequence ID" value="MBC8209229.1"/>
    <property type="molecule type" value="Genomic_DNA"/>
</dbReference>
<evidence type="ECO:0000256" key="1">
    <source>
        <dbReference type="SAM" id="Phobius"/>
    </source>
</evidence>
<organism evidence="2 3">
    <name type="scientific">Candidatus Desulfatifera sulfidica</name>
    <dbReference type="NCBI Taxonomy" id="2841691"/>
    <lineage>
        <taxon>Bacteria</taxon>
        <taxon>Pseudomonadati</taxon>
        <taxon>Thermodesulfobacteriota</taxon>
        <taxon>Desulfobulbia</taxon>
        <taxon>Desulfobulbales</taxon>
        <taxon>Desulfobulbaceae</taxon>
        <taxon>Candidatus Desulfatifera</taxon>
    </lineage>
</organism>
<feature type="transmembrane region" description="Helical" evidence="1">
    <location>
        <begin position="12"/>
        <end position="31"/>
    </location>
</feature>
<dbReference type="Proteomes" id="UP000599024">
    <property type="component" value="Unassembled WGS sequence"/>
</dbReference>
<evidence type="ECO:0000313" key="2">
    <source>
        <dbReference type="EMBL" id="MBC8209229.1"/>
    </source>
</evidence>
<feature type="transmembrane region" description="Helical" evidence="1">
    <location>
        <begin position="122"/>
        <end position="142"/>
    </location>
</feature>
<gene>
    <name evidence="2" type="ORF">H8E79_08705</name>
</gene>
<keyword evidence="1" id="KW-0812">Transmembrane</keyword>
<accession>A0A8J6TEH2</accession>
<evidence type="ECO:0000313" key="3">
    <source>
        <dbReference type="Proteomes" id="UP000599024"/>
    </source>
</evidence>
<feature type="transmembrane region" description="Helical" evidence="1">
    <location>
        <begin position="154"/>
        <end position="178"/>
    </location>
</feature>
<dbReference type="AlphaFoldDB" id="A0A8J6TEH2"/>
<reference evidence="2 3" key="1">
    <citation type="submission" date="2020-08" db="EMBL/GenBank/DDBJ databases">
        <title>Bridging the membrane lipid divide: bacteria of the FCB group superphylum have the potential to synthesize archaeal ether lipids.</title>
        <authorList>
            <person name="Villanueva L."/>
            <person name="Von Meijenfeldt F.A.B."/>
            <person name="Westbye A.B."/>
            <person name="Yadav S."/>
            <person name="Hopmans E.C."/>
            <person name="Dutilh B.E."/>
            <person name="Sinninghe Damste J.S."/>
        </authorList>
    </citation>
    <scope>NUCLEOTIDE SEQUENCE [LARGE SCALE GENOMIC DNA]</scope>
    <source>
        <strain evidence="2">NIOZ-UU81</strain>
    </source>
</reference>
<name>A0A8J6TEH2_9BACT</name>
<protein>
    <submittedName>
        <fullName evidence="2">Uncharacterized protein</fullName>
    </submittedName>
</protein>
<comment type="caution">
    <text evidence="2">The sequence shown here is derived from an EMBL/GenBank/DDBJ whole genome shotgun (WGS) entry which is preliminary data.</text>
</comment>
<proteinExistence type="predicted"/>